<accession>A0A8J4GLS4</accession>
<evidence type="ECO:0000313" key="2">
    <source>
        <dbReference type="EMBL" id="GIM09717.1"/>
    </source>
</evidence>
<keyword evidence="4" id="KW-1185">Reference proteome</keyword>
<name>A0A8J4GLS4_9CHLO</name>
<dbReference type="Proteomes" id="UP000722791">
    <property type="component" value="Unassembled WGS sequence"/>
</dbReference>
<dbReference type="AlphaFoldDB" id="A0A8J4GLS4"/>
<dbReference type="EMBL" id="BNCP01000001">
    <property type="protein sequence ID" value="GIL69425.1"/>
    <property type="molecule type" value="Genomic_DNA"/>
</dbReference>
<gene>
    <name evidence="1" type="ORF">Vretifemale_364</name>
    <name evidence="2" type="ORF">Vretimale_13535</name>
</gene>
<comment type="caution">
    <text evidence="2">The sequence shown here is derived from an EMBL/GenBank/DDBJ whole genome shotgun (WGS) entry which is preliminary data.</text>
</comment>
<reference evidence="2" key="1">
    <citation type="journal article" date="2021" name="Proc. Natl. Acad. Sci. U.S.A.">
        <title>Three genomes in the algal genus Volvox reveal the fate of a haploid sex-determining region after a transition to homothallism.</title>
        <authorList>
            <person name="Yamamoto K."/>
            <person name="Hamaji T."/>
            <person name="Kawai-Toyooka H."/>
            <person name="Matsuzaki R."/>
            <person name="Takahashi F."/>
            <person name="Nishimura Y."/>
            <person name="Kawachi M."/>
            <person name="Noguchi H."/>
            <person name="Minakuchi Y."/>
            <person name="Umen J.G."/>
            <person name="Toyoda A."/>
            <person name="Nozaki H."/>
        </authorList>
    </citation>
    <scope>NUCLEOTIDE SEQUENCE</scope>
    <source>
        <strain evidence="2">NIES-3785</strain>
        <strain evidence="1">NIES-3786</strain>
    </source>
</reference>
<dbReference type="Proteomes" id="UP000747110">
    <property type="component" value="Unassembled WGS sequence"/>
</dbReference>
<dbReference type="EMBL" id="BNCQ01000032">
    <property type="protein sequence ID" value="GIM09717.1"/>
    <property type="molecule type" value="Genomic_DNA"/>
</dbReference>
<protein>
    <submittedName>
        <fullName evidence="2">Uncharacterized protein</fullName>
    </submittedName>
</protein>
<organism evidence="2 3">
    <name type="scientific">Volvox reticuliferus</name>
    <dbReference type="NCBI Taxonomy" id="1737510"/>
    <lineage>
        <taxon>Eukaryota</taxon>
        <taxon>Viridiplantae</taxon>
        <taxon>Chlorophyta</taxon>
        <taxon>core chlorophytes</taxon>
        <taxon>Chlorophyceae</taxon>
        <taxon>CS clade</taxon>
        <taxon>Chlamydomonadales</taxon>
        <taxon>Volvocaceae</taxon>
        <taxon>Volvox</taxon>
    </lineage>
</organism>
<dbReference type="OrthoDB" id="377346at2759"/>
<sequence length="137" mass="16080">MGSAGEVPRRFEQAILEVPDLTAEQRRLARILFLKCEPVERNYFMKLDDKELKLLVKVLLDREWDMWYQLTRFCWELFFGRNDSCNRPEGPSNSSEDFRLLGESENANVRQRCVQTTAAPCERSGGLCRRHLQPLRS</sequence>
<evidence type="ECO:0000313" key="1">
    <source>
        <dbReference type="EMBL" id="GIL69425.1"/>
    </source>
</evidence>
<evidence type="ECO:0000313" key="4">
    <source>
        <dbReference type="Proteomes" id="UP000747110"/>
    </source>
</evidence>
<evidence type="ECO:0000313" key="3">
    <source>
        <dbReference type="Proteomes" id="UP000722791"/>
    </source>
</evidence>
<proteinExistence type="predicted"/>